<dbReference type="InterPro" id="IPR056677">
    <property type="entry name" value="DUF7775"/>
</dbReference>
<gene>
    <name evidence="3" type="ORF">g.57916</name>
</gene>
<evidence type="ECO:0000259" key="2">
    <source>
        <dbReference type="Pfam" id="PF24985"/>
    </source>
</evidence>
<keyword evidence="1" id="KW-0812">Transmembrane</keyword>
<dbReference type="Pfam" id="PF24985">
    <property type="entry name" value="DUF7775"/>
    <property type="match status" value="1"/>
</dbReference>
<protein>
    <recommendedName>
        <fullName evidence="2">DUF7775 domain-containing protein</fullName>
    </recommendedName>
</protein>
<keyword evidence="1" id="KW-1133">Transmembrane helix</keyword>
<feature type="transmembrane region" description="Helical" evidence="1">
    <location>
        <begin position="70"/>
        <end position="87"/>
    </location>
</feature>
<feature type="transmembrane region" description="Helical" evidence="1">
    <location>
        <begin position="37"/>
        <end position="58"/>
    </location>
</feature>
<feature type="transmembrane region" description="Helical" evidence="1">
    <location>
        <begin position="7"/>
        <end position="25"/>
    </location>
</feature>
<dbReference type="PANTHER" id="PTHR36692">
    <property type="entry name" value="PROTEIN SNAKESKIN"/>
    <property type="match status" value="1"/>
</dbReference>
<dbReference type="GO" id="GO:0005886">
    <property type="term" value="C:plasma membrane"/>
    <property type="evidence" value="ECO:0007669"/>
    <property type="project" value="TreeGrafter"/>
</dbReference>
<dbReference type="EMBL" id="GGMR01006354">
    <property type="protein sequence ID" value="MBY18973.1"/>
    <property type="molecule type" value="Transcribed_RNA"/>
</dbReference>
<feature type="transmembrane region" description="Helical" evidence="1">
    <location>
        <begin position="107"/>
        <end position="125"/>
    </location>
</feature>
<keyword evidence="1" id="KW-0472">Membrane</keyword>
<dbReference type="PANTHER" id="PTHR36692:SF2">
    <property type="entry name" value="GEO12064P1"/>
    <property type="match status" value="1"/>
</dbReference>
<accession>A0A2S2NP50</accession>
<evidence type="ECO:0000256" key="1">
    <source>
        <dbReference type="SAM" id="Phobius"/>
    </source>
</evidence>
<organism evidence="3">
    <name type="scientific">Schizaphis graminum</name>
    <name type="common">Green bug aphid</name>
    <dbReference type="NCBI Taxonomy" id="13262"/>
    <lineage>
        <taxon>Eukaryota</taxon>
        <taxon>Metazoa</taxon>
        <taxon>Ecdysozoa</taxon>
        <taxon>Arthropoda</taxon>
        <taxon>Hexapoda</taxon>
        <taxon>Insecta</taxon>
        <taxon>Pterygota</taxon>
        <taxon>Neoptera</taxon>
        <taxon>Paraneoptera</taxon>
        <taxon>Hemiptera</taxon>
        <taxon>Sternorrhyncha</taxon>
        <taxon>Aphidomorpha</taxon>
        <taxon>Aphidoidea</taxon>
        <taxon>Aphididae</taxon>
        <taxon>Aphidini</taxon>
        <taxon>Schizaphis</taxon>
    </lineage>
</organism>
<sequence>MAITKITMIKFLELALTIIIFVLHYNSFPGGDTTSVMITTGTYVGYVIILAGIFIGLFTGTPISSRLDMFYVLIGAALFIASGVMSYNYYNGYSLKSSYVNTGLTKAWLSILNGVVFVVDAAFTYRGE</sequence>
<reference evidence="3" key="1">
    <citation type="submission" date="2018-04" db="EMBL/GenBank/DDBJ databases">
        <title>Transcriptome of Schizaphis graminum biotype I.</title>
        <authorList>
            <person name="Scully E.D."/>
            <person name="Geib S.M."/>
            <person name="Palmer N.A."/>
            <person name="Koch K."/>
            <person name="Bradshaw J."/>
            <person name="Heng-Moss T."/>
            <person name="Sarath G."/>
        </authorList>
    </citation>
    <scope>NUCLEOTIDE SEQUENCE</scope>
</reference>
<name>A0A2S2NP50_SCHGA</name>
<dbReference type="InterPro" id="IPR038976">
    <property type="entry name" value="Ssk"/>
</dbReference>
<feature type="domain" description="DUF7775" evidence="2">
    <location>
        <begin position="8"/>
        <end position="88"/>
    </location>
</feature>
<proteinExistence type="predicted"/>
<evidence type="ECO:0000313" key="3">
    <source>
        <dbReference type="EMBL" id="MBY18973.1"/>
    </source>
</evidence>
<dbReference type="AlphaFoldDB" id="A0A2S2NP50"/>
<dbReference type="GO" id="GO:0019991">
    <property type="term" value="P:septate junction assembly"/>
    <property type="evidence" value="ECO:0007669"/>
    <property type="project" value="InterPro"/>
</dbReference>